<dbReference type="InterPro" id="IPR022801">
    <property type="entry name" value="Ribosomal_uS4"/>
</dbReference>
<keyword evidence="12" id="KW-1185">Reference proteome</keyword>
<protein>
    <recommendedName>
        <fullName evidence="6 7">Small ribosomal subunit protein uS4</fullName>
    </recommendedName>
</protein>
<feature type="domain" description="RNA-binding S4" evidence="9">
    <location>
        <begin position="99"/>
        <end position="163"/>
    </location>
</feature>
<dbReference type="PROSITE" id="PS00632">
    <property type="entry name" value="RIBOSOMAL_S4"/>
    <property type="match status" value="1"/>
</dbReference>
<reference evidence="11 12" key="1">
    <citation type="submission" date="2020-08" db="EMBL/GenBank/DDBJ databases">
        <title>Genome sequencing of Purple Non-Sulfur Bacteria from various extreme environments.</title>
        <authorList>
            <person name="Mayer M."/>
        </authorList>
    </citation>
    <scope>NUCLEOTIDE SEQUENCE [LARGE SCALE GENOMIC DNA]</scope>
    <source>
        <strain evidence="11 12">2761</strain>
    </source>
</reference>
<evidence type="ECO:0000259" key="9">
    <source>
        <dbReference type="SMART" id="SM00363"/>
    </source>
</evidence>
<dbReference type="NCBIfam" id="TIGR01017">
    <property type="entry name" value="rpsD_bact"/>
    <property type="match status" value="1"/>
</dbReference>
<dbReference type="FunFam" id="3.10.290.10:FF:000001">
    <property type="entry name" value="30S ribosomal protein S4"/>
    <property type="match status" value="1"/>
</dbReference>
<dbReference type="GO" id="GO:0006412">
    <property type="term" value="P:translation"/>
    <property type="evidence" value="ECO:0007669"/>
    <property type="project" value="UniProtKB-UniRule"/>
</dbReference>
<dbReference type="InterPro" id="IPR018079">
    <property type="entry name" value="Ribosomal_uS4_CS"/>
</dbReference>
<dbReference type="InterPro" id="IPR036986">
    <property type="entry name" value="S4_RNA-bd_sf"/>
</dbReference>
<dbReference type="SMART" id="SM01390">
    <property type="entry name" value="Ribosomal_S4"/>
    <property type="match status" value="1"/>
</dbReference>
<evidence type="ECO:0000256" key="2">
    <source>
        <dbReference type="ARBA" id="ARBA00022730"/>
    </source>
</evidence>
<dbReference type="InterPro" id="IPR001912">
    <property type="entry name" value="Ribosomal_uS4_N"/>
</dbReference>
<evidence type="ECO:0000256" key="7">
    <source>
        <dbReference type="HAMAP-Rule" id="MF_01306"/>
    </source>
</evidence>
<evidence type="ECO:0000256" key="5">
    <source>
        <dbReference type="ARBA" id="ARBA00023274"/>
    </source>
</evidence>
<evidence type="ECO:0000256" key="8">
    <source>
        <dbReference type="RuleBase" id="RU003699"/>
    </source>
</evidence>
<feature type="domain" description="Small ribosomal subunit protein uS4 N-terminal" evidence="10">
    <location>
        <begin position="3"/>
        <end position="98"/>
    </location>
</feature>
<comment type="function">
    <text evidence="7">With S5 and S12 plays an important role in translational accuracy.</text>
</comment>
<organism evidence="11 12">
    <name type="scientific">Rhodocyclus tenuis</name>
    <name type="common">Rhodospirillum tenue</name>
    <dbReference type="NCBI Taxonomy" id="1066"/>
    <lineage>
        <taxon>Bacteria</taxon>
        <taxon>Pseudomonadati</taxon>
        <taxon>Pseudomonadota</taxon>
        <taxon>Betaproteobacteria</taxon>
        <taxon>Rhodocyclales</taxon>
        <taxon>Rhodocyclaceae</taxon>
        <taxon>Rhodocyclus</taxon>
    </lineage>
</organism>
<dbReference type="Gene3D" id="3.10.290.10">
    <property type="entry name" value="RNA-binding S4 domain"/>
    <property type="match status" value="1"/>
</dbReference>
<evidence type="ECO:0000313" key="12">
    <source>
        <dbReference type="Proteomes" id="UP000587070"/>
    </source>
</evidence>
<dbReference type="RefSeq" id="WP_153115109.1">
    <property type="nucleotide sequence ID" value="NZ_JACIGE010000001.1"/>
</dbReference>
<dbReference type="Pfam" id="PF01479">
    <property type="entry name" value="S4"/>
    <property type="match status" value="1"/>
</dbReference>
<evidence type="ECO:0000256" key="1">
    <source>
        <dbReference type="ARBA" id="ARBA00007465"/>
    </source>
</evidence>
<evidence type="ECO:0000313" key="11">
    <source>
        <dbReference type="EMBL" id="MBB4245882.1"/>
    </source>
</evidence>
<dbReference type="Proteomes" id="UP000587070">
    <property type="component" value="Unassembled WGS sequence"/>
</dbReference>
<dbReference type="InterPro" id="IPR002942">
    <property type="entry name" value="S4_RNA-bd"/>
</dbReference>
<keyword evidence="4 7" id="KW-0689">Ribosomal protein</keyword>
<comment type="similarity">
    <text evidence="1 7 8">Belongs to the universal ribosomal protein uS4 family.</text>
</comment>
<dbReference type="OrthoDB" id="9803672at2"/>
<dbReference type="PANTHER" id="PTHR11831:SF4">
    <property type="entry name" value="SMALL RIBOSOMAL SUBUNIT PROTEIN US4M"/>
    <property type="match status" value="1"/>
</dbReference>
<dbReference type="InterPro" id="IPR005709">
    <property type="entry name" value="Ribosomal_uS4_bac-type"/>
</dbReference>
<evidence type="ECO:0000256" key="3">
    <source>
        <dbReference type="ARBA" id="ARBA00022884"/>
    </source>
</evidence>
<dbReference type="EMBL" id="JACIGE010000001">
    <property type="protein sequence ID" value="MBB4245882.1"/>
    <property type="molecule type" value="Genomic_DNA"/>
</dbReference>
<dbReference type="SUPFAM" id="SSF55174">
    <property type="entry name" value="Alpha-L RNA-binding motif"/>
    <property type="match status" value="1"/>
</dbReference>
<dbReference type="GO" id="GO:0019843">
    <property type="term" value="F:rRNA binding"/>
    <property type="evidence" value="ECO:0007669"/>
    <property type="project" value="UniProtKB-UniRule"/>
</dbReference>
<comment type="caution">
    <text evidence="11">The sequence shown here is derived from an EMBL/GenBank/DDBJ whole genome shotgun (WGS) entry which is preliminary data.</text>
</comment>
<sequence length="209" mass="23724">MARNLDPKCRQCRREGEKLFLKGEKCFTDKCAIERRSYAPGQHGQKSGQRLSDYGVHLREKQKIRRIYGVLEGQFRKVYHEADRRRGVTGEILLQLLESRLDTVVHRMGFAASRAESRQLVRHNGVLVNGRRVNIPSFQVSPGDVVELSEKAKGQLRVKAALAAAESRGFPEWVEVDVKAGKATYKARPQRAELPPTINESLVIELYSK</sequence>
<dbReference type="GO" id="GO:0003735">
    <property type="term" value="F:structural constituent of ribosome"/>
    <property type="evidence" value="ECO:0007669"/>
    <property type="project" value="InterPro"/>
</dbReference>
<name>A0A840GB83_RHOTE</name>
<dbReference type="PROSITE" id="PS50889">
    <property type="entry name" value="S4"/>
    <property type="match status" value="1"/>
</dbReference>
<proteinExistence type="inferred from homology"/>
<dbReference type="Pfam" id="PF00163">
    <property type="entry name" value="Ribosomal_S4"/>
    <property type="match status" value="1"/>
</dbReference>
<dbReference type="AlphaFoldDB" id="A0A840GB83"/>
<evidence type="ECO:0000256" key="4">
    <source>
        <dbReference type="ARBA" id="ARBA00022980"/>
    </source>
</evidence>
<dbReference type="NCBIfam" id="NF003717">
    <property type="entry name" value="PRK05327.1"/>
    <property type="match status" value="1"/>
</dbReference>
<dbReference type="GO" id="GO:0042274">
    <property type="term" value="P:ribosomal small subunit biogenesis"/>
    <property type="evidence" value="ECO:0007669"/>
    <property type="project" value="TreeGrafter"/>
</dbReference>
<dbReference type="Gene3D" id="1.10.1050.10">
    <property type="entry name" value="Ribosomal Protein S4 Delta 41, Chain A, domain 1"/>
    <property type="match status" value="1"/>
</dbReference>
<dbReference type="HAMAP" id="MF_01306_B">
    <property type="entry name" value="Ribosomal_uS4_B"/>
    <property type="match status" value="1"/>
</dbReference>
<dbReference type="CDD" id="cd00165">
    <property type="entry name" value="S4"/>
    <property type="match status" value="1"/>
</dbReference>
<dbReference type="PANTHER" id="PTHR11831">
    <property type="entry name" value="30S 40S RIBOSOMAL PROTEIN"/>
    <property type="match status" value="1"/>
</dbReference>
<evidence type="ECO:0000259" key="10">
    <source>
        <dbReference type="SMART" id="SM01390"/>
    </source>
</evidence>
<dbReference type="SMART" id="SM00363">
    <property type="entry name" value="S4"/>
    <property type="match status" value="1"/>
</dbReference>
<keyword evidence="5 7" id="KW-0687">Ribonucleoprotein</keyword>
<gene>
    <name evidence="7" type="primary">rpsD</name>
    <name evidence="11" type="ORF">GGD90_000231</name>
</gene>
<evidence type="ECO:0000256" key="6">
    <source>
        <dbReference type="ARBA" id="ARBA00035254"/>
    </source>
</evidence>
<keyword evidence="3 7" id="KW-0694">RNA-binding</keyword>
<dbReference type="GO" id="GO:0015935">
    <property type="term" value="C:small ribosomal subunit"/>
    <property type="evidence" value="ECO:0007669"/>
    <property type="project" value="InterPro"/>
</dbReference>
<comment type="function">
    <text evidence="7">One of the primary rRNA binding proteins, it binds directly to 16S rRNA where it nucleates assembly of the body of the 30S subunit.</text>
</comment>
<keyword evidence="2 7" id="KW-0699">rRNA-binding</keyword>
<dbReference type="FunFam" id="1.10.1050.10:FF:000001">
    <property type="entry name" value="30S ribosomal protein S4"/>
    <property type="match status" value="1"/>
</dbReference>
<comment type="subunit">
    <text evidence="7">Part of the 30S ribosomal subunit. Contacts protein S5. The interaction surface between S4 and S5 is involved in control of translational fidelity.</text>
</comment>
<accession>A0A840GB83</accession>